<feature type="compositionally biased region" description="Pro residues" evidence="1">
    <location>
        <begin position="429"/>
        <end position="438"/>
    </location>
</feature>
<feature type="compositionally biased region" description="Basic and acidic residues" evidence="1">
    <location>
        <begin position="333"/>
        <end position="344"/>
    </location>
</feature>
<protein>
    <recommendedName>
        <fullName evidence="2">Large polyvalent protein-associated domain-containing protein</fullName>
    </recommendedName>
</protein>
<dbReference type="AlphaFoldDB" id="A0AAW3TVV5"/>
<evidence type="ECO:0000313" key="3">
    <source>
        <dbReference type="EMBL" id="MBB3877291.1"/>
    </source>
</evidence>
<dbReference type="InterPro" id="IPR040677">
    <property type="entry name" value="LPD7"/>
</dbReference>
<proteinExistence type="predicted"/>
<dbReference type="RefSeq" id="WP_147036959.1">
    <property type="nucleotide sequence ID" value="NZ_JACIDB010000013.1"/>
</dbReference>
<evidence type="ECO:0000259" key="2">
    <source>
        <dbReference type="Pfam" id="PF18821"/>
    </source>
</evidence>
<feature type="compositionally biased region" description="Basic and acidic residues" evidence="1">
    <location>
        <begin position="314"/>
        <end position="323"/>
    </location>
</feature>
<evidence type="ECO:0000256" key="1">
    <source>
        <dbReference type="SAM" id="MobiDB-lite"/>
    </source>
</evidence>
<dbReference type="EMBL" id="JACIDB010000013">
    <property type="protein sequence ID" value="MBB3877291.1"/>
    <property type="molecule type" value="Genomic_DNA"/>
</dbReference>
<keyword evidence="4" id="KW-1185">Reference proteome</keyword>
<feature type="compositionally biased region" description="Basic and acidic residues" evidence="1">
    <location>
        <begin position="139"/>
        <end position="150"/>
    </location>
</feature>
<feature type="region of interest" description="Disordered" evidence="1">
    <location>
        <begin position="314"/>
        <end position="344"/>
    </location>
</feature>
<accession>A0AAW3TVV5</accession>
<feature type="region of interest" description="Disordered" evidence="1">
    <location>
        <begin position="417"/>
        <end position="438"/>
    </location>
</feature>
<evidence type="ECO:0000313" key="4">
    <source>
        <dbReference type="Proteomes" id="UP000528945"/>
    </source>
</evidence>
<reference evidence="3 4" key="1">
    <citation type="submission" date="2020-08" db="EMBL/GenBank/DDBJ databases">
        <title>Genomic Encyclopedia of Type Strains, Phase IV (KMG-IV): sequencing the most valuable type-strain genomes for metagenomic binning, comparative biology and taxonomic classification.</title>
        <authorList>
            <person name="Goeker M."/>
        </authorList>
    </citation>
    <scope>NUCLEOTIDE SEQUENCE [LARGE SCALE GENOMIC DNA]</scope>
    <source>
        <strain evidence="3 4">DSM 15581</strain>
    </source>
</reference>
<sequence length="438" mass="48428">MSAENTVTRGGRDLDPQADQGEQAGFQIPPELRGRYEVRLIGEDGAPDRRIGLFLAADRENPSIEISGNGERIVARKEDPETIDALVKIAKHNGWEGIDVDGSPEFRKAVWTAGTREGLVVRGYEPEFAELAQMDKLRREDAERREREAASKAPIADQVAGKSAGVEATVAGRTTDGERSNASQGERTIVDDLSSEDQRLLLTVSAYTRDRKALVEDFHEHLSPMEAQFMSERLEVNRDNLDGALDRALESETLAASFKKAGYEPDDLRSMAAKDLWDKDIADAIYLVRSSLNREDVARETLSAFVDADREAQAHYGDKDGAPDPRTNPETPLVREEREHAAADHRHESEALAELFLHGAADRIAAEPRLANALQAQATMERHLGEVFEGDVGQTSAATLESRQMISDVLRRGLDVSVREPTPVRQIEPPQPTPDLER</sequence>
<comment type="caution">
    <text evidence="3">The sequence shown here is derived from an EMBL/GenBank/DDBJ whole genome shotgun (WGS) entry which is preliminary data.</text>
</comment>
<feature type="region of interest" description="Disordered" evidence="1">
    <location>
        <begin position="139"/>
        <end position="190"/>
    </location>
</feature>
<gene>
    <name evidence="3" type="ORF">GGR47_003559</name>
</gene>
<organism evidence="3 4">
    <name type="scientific">Sphingomonas aquatilis</name>
    <dbReference type="NCBI Taxonomy" id="93063"/>
    <lineage>
        <taxon>Bacteria</taxon>
        <taxon>Pseudomonadati</taxon>
        <taxon>Pseudomonadota</taxon>
        <taxon>Alphaproteobacteria</taxon>
        <taxon>Sphingomonadales</taxon>
        <taxon>Sphingomonadaceae</taxon>
        <taxon>Sphingomonas</taxon>
    </lineage>
</organism>
<dbReference type="Pfam" id="PF18821">
    <property type="entry name" value="LPD7"/>
    <property type="match status" value="1"/>
</dbReference>
<feature type="domain" description="Large polyvalent protein-associated" evidence="2">
    <location>
        <begin position="66"/>
        <end position="137"/>
    </location>
</feature>
<name>A0AAW3TVV5_9SPHN</name>
<dbReference type="Proteomes" id="UP000528945">
    <property type="component" value="Unassembled WGS sequence"/>
</dbReference>
<feature type="region of interest" description="Disordered" evidence="1">
    <location>
        <begin position="1"/>
        <end position="30"/>
    </location>
</feature>